<dbReference type="Proteomes" id="UP001595615">
    <property type="component" value="Unassembled WGS sequence"/>
</dbReference>
<dbReference type="SUPFAM" id="SSF46689">
    <property type="entry name" value="Homeodomain-like"/>
    <property type="match status" value="1"/>
</dbReference>
<reference evidence="5" key="1">
    <citation type="journal article" date="2019" name="Int. J. Syst. Evol. Microbiol.">
        <title>The Global Catalogue of Microorganisms (GCM) 10K type strain sequencing project: providing services to taxonomists for standard genome sequencing and annotation.</title>
        <authorList>
            <consortium name="The Broad Institute Genomics Platform"/>
            <consortium name="The Broad Institute Genome Sequencing Center for Infectious Disease"/>
            <person name="Wu L."/>
            <person name="Ma J."/>
        </authorList>
    </citation>
    <scope>NUCLEOTIDE SEQUENCE [LARGE SCALE GENOMIC DNA]</scope>
    <source>
        <strain evidence="5">KCTC 42644</strain>
    </source>
</reference>
<evidence type="ECO:0000313" key="5">
    <source>
        <dbReference type="Proteomes" id="UP001595615"/>
    </source>
</evidence>
<dbReference type="InterPro" id="IPR009057">
    <property type="entry name" value="Homeodomain-like_sf"/>
</dbReference>
<proteinExistence type="predicted"/>
<keyword evidence="5" id="KW-1185">Reference proteome</keyword>
<dbReference type="InterPro" id="IPR001647">
    <property type="entry name" value="HTH_TetR"/>
</dbReference>
<dbReference type="RefSeq" id="WP_380856669.1">
    <property type="nucleotide sequence ID" value="NZ_JBHRXV010000001.1"/>
</dbReference>
<comment type="caution">
    <text evidence="4">The sequence shown here is derived from an EMBL/GenBank/DDBJ whole genome shotgun (WGS) entry which is preliminary data.</text>
</comment>
<name>A0ABV7X5X7_9SPHN</name>
<dbReference type="Gene3D" id="1.10.357.10">
    <property type="entry name" value="Tetracycline Repressor, domain 2"/>
    <property type="match status" value="1"/>
</dbReference>
<feature type="domain" description="HTH tetR-type" evidence="3">
    <location>
        <begin position="6"/>
        <end position="66"/>
    </location>
</feature>
<protein>
    <recommendedName>
        <fullName evidence="3">HTH tetR-type domain-containing protein</fullName>
    </recommendedName>
</protein>
<feature type="DNA-binding region" description="H-T-H motif" evidence="2">
    <location>
        <begin position="29"/>
        <end position="48"/>
    </location>
</feature>
<gene>
    <name evidence="4" type="ORF">ACFOMD_03145</name>
</gene>
<sequence>MSARIQQLRADIAAAALPLFLARPGASIPLREVAAAMGVDFFVVYRQFADRDRLYQAAVTPLVDGIATRAAAAPRKPRSVGDAVTGQLRHIAELFQTRAYRELLYLVMRDGALQPWLEDAYRTRIAAPLERGIEAAVRRGGEALGMTVGIHPGTAARVLRQLEATLVAPALLPGAEAVLPADVEAARDMAARRLMAATYAVDLTEPVAA</sequence>
<dbReference type="PROSITE" id="PS50977">
    <property type="entry name" value="HTH_TETR_2"/>
    <property type="match status" value="1"/>
</dbReference>
<dbReference type="EMBL" id="JBHRXV010000001">
    <property type="protein sequence ID" value="MFC3711550.1"/>
    <property type="molecule type" value="Genomic_DNA"/>
</dbReference>
<evidence type="ECO:0000256" key="2">
    <source>
        <dbReference type="PROSITE-ProRule" id="PRU00335"/>
    </source>
</evidence>
<evidence type="ECO:0000256" key="1">
    <source>
        <dbReference type="ARBA" id="ARBA00023125"/>
    </source>
</evidence>
<evidence type="ECO:0000313" key="4">
    <source>
        <dbReference type="EMBL" id="MFC3711550.1"/>
    </source>
</evidence>
<accession>A0ABV7X5X7</accession>
<organism evidence="4 5">
    <name type="scientific">Sphingoaurantiacus capsulatus</name>
    <dbReference type="NCBI Taxonomy" id="1771310"/>
    <lineage>
        <taxon>Bacteria</taxon>
        <taxon>Pseudomonadati</taxon>
        <taxon>Pseudomonadota</taxon>
        <taxon>Alphaproteobacteria</taxon>
        <taxon>Sphingomonadales</taxon>
        <taxon>Sphingosinicellaceae</taxon>
        <taxon>Sphingoaurantiacus</taxon>
    </lineage>
</organism>
<keyword evidence="1 2" id="KW-0238">DNA-binding</keyword>
<evidence type="ECO:0000259" key="3">
    <source>
        <dbReference type="PROSITE" id="PS50977"/>
    </source>
</evidence>